<gene>
    <name evidence="1" type="ORF">P255N_00057</name>
</gene>
<accession>A0A125S0M8</accession>
<dbReference type="RefSeq" id="WP_016165480.1">
    <property type="nucleotide sequence ID" value="NZ_CP027245.2"/>
</dbReference>
<organism evidence="1">
    <name type="scientific">Acinetobacter baumannii</name>
    <dbReference type="NCBI Taxonomy" id="470"/>
    <lineage>
        <taxon>Bacteria</taxon>
        <taxon>Pseudomonadati</taxon>
        <taxon>Pseudomonadota</taxon>
        <taxon>Gammaproteobacteria</taxon>
        <taxon>Moraxellales</taxon>
        <taxon>Moraxellaceae</taxon>
        <taxon>Acinetobacter</taxon>
        <taxon>Acinetobacter calcoaceticus/baumannii complex</taxon>
    </lineage>
</organism>
<sequence length="78" mass="9160">MNNNCEKCTVLSIDSMPLGWNTIVKEDWVDDLSGGTEWKQFECIHCKSIHNIKYRDVGASRSRWFFKNELPKYLGFND</sequence>
<protein>
    <submittedName>
        <fullName evidence="1">Uncharacterized protein</fullName>
    </submittedName>
</protein>
<reference evidence="1" key="1">
    <citation type="submission" date="2015-09" db="EMBL/GenBank/DDBJ databases">
        <title>Repeated local emergence of carbapenem resistant Acinetobacter baumannii in a single hospital ward.</title>
        <authorList>
            <person name="Schultz M.B."/>
            <person name="Thanh D.P."/>
            <person name="Hoang N.T.D."/>
            <person name="Wick R.R."/>
            <person name="Ingle D.J."/>
            <person name="Hawkey J."/>
            <person name="Edwards D."/>
            <person name="Kenyon J."/>
            <person name="Lan N.P.H."/>
            <person name="Campbell J.I."/>
            <person name="Thwaites G."/>
            <person name="Nhu N.T.K."/>
            <person name="Hall R."/>
            <person name="Fournier-Level A."/>
            <person name="Baker S."/>
            <person name="Holt K.E."/>
        </authorList>
    </citation>
    <scope>NUCLEOTIDE SEQUENCE</scope>
    <source>
        <strain evidence="1">255_n</strain>
        <plasmid evidence="1">p255n_1</plasmid>
    </source>
</reference>
<proteinExistence type="predicted"/>
<name>A0A125S0M8_ACIBA</name>
<dbReference type="AlphaFoldDB" id="A0A125S0M8"/>
<dbReference type="EMBL" id="KT852971">
    <property type="protein sequence ID" value="AMD83564.1"/>
    <property type="molecule type" value="Genomic_DNA"/>
</dbReference>
<evidence type="ECO:0000313" key="1">
    <source>
        <dbReference type="EMBL" id="AMD83564.1"/>
    </source>
</evidence>
<geneLocation type="plasmid" evidence="1">
    <name>p255n_1</name>
</geneLocation>
<keyword evidence="1" id="KW-0614">Plasmid</keyword>